<feature type="region of interest" description="Disordered" evidence="1">
    <location>
        <begin position="77"/>
        <end position="103"/>
    </location>
</feature>
<keyword evidence="3" id="KW-1185">Reference proteome</keyword>
<organism evidence="2 3">
    <name type="scientific">Luteolibacter rhizosphaerae</name>
    <dbReference type="NCBI Taxonomy" id="2989719"/>
    <lineage>
        <taxon>Bacteria</taxon>
        <taxon>Pseudomonadati</taxon>
        <taxon>Verrucomicrobiota</taxon>
        <taxon>Verrucomicrobiia</taxon>
        <taxon>Verrucomicrobiales</taxon>
        <taxon>Verrucomicrobiaceae</taxon>
        <taxon>Luteolibacter</taxon>
    </lineage>
</organism>
<accession>A0ABT3FZQ6</accession>
<name>A0ABT3FZQ6_9BACT</name>
<sequence length="417" mass="43976">MAASSSSTKFACPSCRKQLAAPLDAVGSQVACPGCSTPILVPAARAKEASALPKLAAVALVVVLSVGAFSILRGGDGASGTVKASSDADGAASARGGSSEAPNLADQIYGKPIKRSGSSDWEVAFAYYAKALGASQIMFSAQERKGKLAILPGRLVVDQVGDGFIMASHTASREQWVLHPDNPRALDDIALTEGTSIAQLVGVYAGPEQMETVDGAPRRIPAMIVFGMLTSKGYLDFEAPGTARASAEELKPYTDAQADREAQEKAKEKAEEAAREAERQAQRAKDIAELEQDPAWNPKAKPADKKPEKAAEPGEDPEEASKPASEANNDLAKARADLAAVKSKIESERKRHADALNLINTLTLNKTKPVKEGSPAYHRCMEASRIIAEVEKGAPDLKAEKAHLETLVGELDPEVQE</sequence>
<feature type="compositionally biased region" description="Low complexity" evidence="1">
    <location>
        <begin position="84"/>
        <end position="99"/>
    </location>
</feature>
<reference evidence="2" key="1">
    <citation type="submission" date="2022-10" db="EMBL/GenBank/DDBJ databases">
        <title>Luteolibacter sp. GHJ8, whole genome shotgun sequencing project.</title>
        <authorList>
            <person name="Zhao G."/>
            <person name="Shen L."/>
        </authorList>
    </citation>
    <scope>NUCLEOTIDE SEQUENCE</scope>
    <source>
        <strain evidence="2">GHJ8</strain>
    </source>
</reference>
<evidence type="ECO:0000313" key="2">
    <source>
        <dbReference type="EMBL" id="MCW1913062.1"/>
    </source>
</evidence>
<dbReference type="RefSeq" id="WP_264512116.1">
    <property type="nucleotide sequence ID" value="NZ_JAPDDR010000002.1"/>
</dbReference>
<protein>
    <submittedName>
        <fullName evidence="2">Uncharacterized protein</fullName>
    </submittedName>
</protein>
<feature type="compositionally biased region" description="Basic and acidic residues" evidence="1">
    <location>
        <begin position="301"/>
        <end position="312"/>
    </location>
</feature>
<comment type="caution">
    <text evidence="2">The sequence shown here is derived from an EMBL/GenBank/DDBJ whole genome shotgun (WGS) entry which is preliminary data.</text>
</comment>
<dbReference type="Proteomes" id="UP001165653">
    <property type="component" value="Unassembled WGS sequence"/>
</dbReference>
<gene>
    <name evidence="2" type="ORF">OJ996_05735</name>
</gene>
<evidence type="ECO:0000313" key="3">
    <source>
        <dbReference type="Proteomes" id="UP001165653"/>
    </source>
</evidence>
<feature type="region of interest" description="Disordered" evidence="1">
    <location>
        <begin position="249"/>
        <end position="335"/>
    </location>
</feature>
<feature type="compositionally biased region" description="Basic and acidic residues" evidence="1">
    <location>
        <begin position="249"/>
        <end position="288"/>
    </location>
</feature>
<proteinExistence type="predicted"/>
<evidence type="ECO:0000256" key="1">
    <source>
        <dbReference type="SAM" id="MobiDB-lite"/>
    </source>
</evidence>
<dbReference type="EMBL" id="JAPDDR010000002">
    <property type="protein sequence ID" value="MCW1913062.1"/>
    <property type="molecule type" value="Genomic_DNA"/>
</dbReference>